<evidence type="ECO:0000256" key="3">
    <source>
        <dbReference type="ARBA" id="ARBA00022475"/>
    </source>
</evidence>
<dbReference type="PANTHER" id="PTHR30489:SF0">
    <property type="entry name" value="LIPOPROTEIN-RELEASING SYSTEM TRANSMEMBRANE PROTEIN LOLE"/>
    <property type="match status" value="1"/>
</dbReference>
<dbReference type="PANTHER" id="PTHR30489">
    <property type="entry name" value="LIPOPROTEIN-RELEASING SYSTEM TRANSMEMBRANE PROTEIN LOLE"/>
    <property type="match status" value="1"/>
</dbReference>
<evidence type="ECO:0000256" key="6">
    <source>
        <dbReference type="ARBA" id="ARBA00023136"/>
    </source>
</evidence>
<keyword evidence="3" id="KW-1003">Cell membrane</keyword>
<dbReference type="InterPro" id="IPR025857">
    <property type="entry name" value="MacB_PCD"/>
</dbReference>
<dbReference type="InterPro" id="IPR003838">
    <property type="entry name" value="ABC3_permease_C"/>
</dbReference>
<protein>
    <submittedName>
        <fullName evidence="10">FtsX-like permease family protein</fullName>
    </submittedName>
</protein>
<reference evidence="10" key="2">
    <citation type="submission" date="2021-04" db="EMBL/GenBank/DDBJ databases">
        <authorList>
            <person name="Gilroy R."/>
        </authorList>
    </citation>
    <scope>NUCLEOTIDE SEQUENCE</scope>
    <source>
        <strain evidence="10">5134</strain>
    </source>
</reference>
<comment type="subcellular location">
    <subcellularLocation>
        <location evidence="1">Cell membrane</location>
        <topology evidence="1">Multi-pass membrane protein</topology>
    </subcellularLocation>
</comment>
<feature type="transmembrane region" description="Helical" evidence="7">
    <location>
        <begin position="374"/>
        <end position="393"/>
    </location>
</feature>
<dbReference type="InterPro" id="IPR051447">
    <property type="entry name" value="Lipoprotein-release_system"/>
</dbReference>
<feature type="transmembrane region" description="Helical" evidence="7">
    <location>
        <begin position="272"/>
        <end position="298"/>
    </location>
</feature>
<dbReference type="GO" id="GO:0098797">
    <property type="term" value="C:plasma membrane protein complex"/>
    <property type="evidence" value="ECO:0007669"/>
    <property type="project" value="TreeGrafter"/>
</dbReference>
<keyword evidence="4 7" id="KW-0812">Transmembrane</keyword>
<dbReference type="GO" id="GO:0044874">
    <property type="term" value="P:lipoprotein localization to outer membrane"/>
    <property type="evidence" value="ECO:0007669"/>
    <property type="project" value="TreeGrafter"/>
</dbReference>
<evidence type="ECO:0000313" key="10">
    <source>
        <dbReference type="EMBL" id="HIY69076.1"/>
    </source>
</evidence>
<evidence type="ECO:0000256" key="1">
    <source>
        <dbReference type="ARBA" id="ARBA00004651"/>
    </source>
</evidence>
<reference evidence="10" key="1">
    <citation type="journal article" date="2021" name="PeerJ">
        <title>Extensive microbial diversity within the chicken gut microbiome revealed by metagenomics and culture.</title>
        <authorList>
            <person name="Gilroy R."/>
            <person name="Ravi A."/>
            <person name="Getino M."/>
            <person name="Pursley I."/>
            <person name="Horton D.L."/>
            <person name="Alikhan N.F."/>
            <person name="Baker D."/>
            <person name="Gharbi K."/>
            <person name="Hall N."/>
            <person name="Watson M."/>
            <person name="Adriaenssens E.M."/>
            <person name="Foster-Nyarko E."/>
            <person name="Jarju S."/>
            <person name="Secka A."/>
            <person name="Antonio M."/>
            <person name="Oren A."/>
            <person name="Chaudhuri R.R."/>
            <person name="La Ragione R."/>
            <person name="Hildebrand F."/>
            <person name="Pallen M.J."/>
        </authorList>
    </citation>
    <scope>NUCLEOTIDE SEQUENCE</scope>
    <source>
        <strain evidence="10">5134</strain>
    </source>
</reference>
<feature type="domain" description="ABC3 transporter permease C-terminal" evidence="8">
    <location>
        <begin position="275"/>
        <end position="387"/>
    </location>
</feature>
<feature type="transmembrane region" description="Helical" evidence="7">
    <location>
        <begin position="20"/>
        <end position="45"/>
    </location>
</feature>
<accession>A0A9D2CB90</accession>
<comment type="caution">
    <text evidence="10">The sequence shown here is derived from an EMBL/GenBank/DDBJ whole genome shotgun (WGS) entry which is preliminary data.</text>
</comment>
<evidence type="ECO:0000256" key="7">
    <source>
        <dbReference type="SAM" id="Phobius"/>
    </source>
</evidence>
<organism evidence="10 11">
    <name type="scientific">Candidatus Alistipes intestinigallinarum</name>
    <dbReference type="NCBI Taxonomy" id="2838440"/>
    <lineage>
        <taxon>Bacteria</taxon>
        <taxon>Pseudomonadati</taxon>
        <taxon>Bacteroidota</taxon>
        <taxon>Bacteroidia</taxon>
        <taxon>Bacteroidales</taxon>
        <taxon>Rikenellaceae</taxon>
        <taxon>Alistipes</taxon>
    </lineage>
</organism>
<evidence type="ECO:0000259" key="8">
    <source>
        <dbReference type="Pfam" id="PF02687"/>
    </source>
</evidence>
<dbReference type="EMBL" id="DXDA01000056">
    <property type="protein sequence ID" value="HIY69076.1"/>
    <property type="molecule type" value="Genomic_DNA"/>
</dbReference>
<dbReference type="Pfam" id="PF02687">
    <property type="entry name" value="FtsX"/>
    <property type="match status" value="1"/>
</dbReference>
<evidence type="ECO:0000256" key="2">
    <source>
        <dbReference type="ARBA" id="ARBA00005236"/>
    </source>
</evidence>
<dbReference type="AlphaFoldDB" id="A0A9D2CB90"/>
<evidence type="ECO:0000259" key="9">
    <source>
        <dbReference type="Pfam" id="PF12704"/>
    </source>
</evidence>
<sequence>MLSHFIARRYLFSPHSRSVVNLISGLSVAAVAVPVAAMVILLSVFNGFETLVKSMYSAFDADLTLTPRRGQTFVQTELDTADLRRIPGVAALSCTLEQSVLLEHAERQATATVRGVDDSYGEVFDLEDAVTTGEWRVRLGDLERLVIGQSMAWMLGIRTLADADVTLYAVRRGSFSTLLPMDNYTRRTEPVGGVYVLDLDTERTYVLSSLRLAQSLFEAEGRVSGVVFRLTPDADVERTREAVSAAAGDSFRVRTRDELRASFYRIMTYEKWGIFFIALLVLVIASFSVVGALSMLIVEKRRDIATLRALGADTPLLRRIFRTEGMLICGLGAVIGLLLGVSLSLVQQHFGVIEIPAESFLTKSYPVEFRLSDLFAVAVSFALVAALLADITVRSMIKNTTRS</sequence>
<proteinExistence type="inferred from homology"/>
<keyword evidence="5 7" id="KW-1133">Transmembrane helix</keyword>
<comment type="similarity">
    <text evidence="2">Belongs to the ABC-4 integral membrane protein family. LolC/E subfamily.</text>
</comment>
<evidence type="ECO:0000256" key="5">
    <source>
        <dbReference type="ARBA" id="ARBA00022989"/>
    </source>
</evidence>
<gene>
    <name evidence="10" type="ORF">H9828_06640</name>
</gene>
<name>A0A9D2CB90_9BACT</name>
<evidence type="ECO:0000256" key="4">
    <source>
        <dbReference type="ARBA" id="ARBA00022692"/>
    </source>
</evidence>
<feature type="transmembrane region" description="Helical" evidence="7">
    <location>
        <begin position="325"/>
        <end position="346"/>
    </location>
</feature>
<keyword evidence="6 7" id="KW-0472">Membrane</keyword>
<dbReference type="Proteomes" id="UP000886844">
    <property type="component" value="Unassembled WGS sequence"/>
</dbReference>
<feature type="domain" description="MacB-like periplasmic core" evidence="9">
    <location>
        <begin position="24"/>
        <end position="245"/>
    </location>
</feature>
<evidence type="ECO:0000313" key="11">
    <source>
        <dbReference type="Proteomes" id="UP000886844"/>
    </source>
</evidence>
<dbReference type="Pfam" id="PF12704">
    <property type="entry name" value="MacB_PCD"/>
    <property type="match status" value="1"/>
</dbReference>